<keyword evidence="3" id="KW-1185">Reference proteome</keyword>
<reference evidence="2" key="1">
    <citation type="submission" date="2022-10" db="EMBL/GenBank/DDBJ databases">
        <title>Tapping the CABI collections for fungal endophytes: first genome assemblies for Collariella, Neodidymelliopsis, Ascochyta clinopodiicola, Didymella pomorum, Didymosphaeria variabile, Neocosmospora piperis and Neocucurbitaria cava.</title>
        <authorList>
            <person name="Hill R."/>
        </authorList>
    </citation>
    <scope>NUCLEOTIDE SEQUENCE</scope>
    <source>
        <strain evidence="2">IMI 356815</strain>
    </source>
</reference>
<feature type="region of interest" description="Disordered" evidence="1">
    <location>
        <begin position="1"/>
        <end position="615"/>
    </location>
</feature>
<feature type="compositionally biased region" description="Polar residues" evidence="1">
    <location>
        <begin position="1031"/>
        <end position="1048"/>
    </location>
</feature>
<dbReference type="PANTHER" id="PTHR39606">
    <property type="entry name" value="SURFACE PROTEIN, PUTATIVE-RELATED"/>
    <property type="match status" value="1"/>
</dbReference>
<feature type="region of interest" description="Disordered" evidence="1">
    <location>
        <begin position="754"/>
        <end position="802"/>
    </location>
</feature>
<evidence type="ECO:0000256" key="1">
    <source>
        <dbReference type="SAM" id="MobiDB-lite"/>
    </source>
</evidence>
<feature type="compositionally biased region" description="Basic and acidic residues" evidence="1">
    <location>
        <begin position="1177"/>
        <end position="1204"/>
    </location>
</feature>
<comment type="caution">
    <text evidence="2">The sequence shown here is derived from an EMBL/GenBank/DDBJ whole genome shotgun (WGS) entry which is preliminary data.</text>
</comment>
<feature type="compositionally biased region" description="Basic residues" evidence="1">
    <location>
        <begin position="1110"/>
        <end position="1124"/>
    </location>
</feature>
<feature type="region of interest" description="Disordered" evidence="1">
    <location>
        <begin position="1083"/>
        <end position="1352"/>
    </location>
</feature>
<feature type="compositionally biased region" description="Basic and acidic residues" evidence="1">
    <location>
        <begin position="1343"/>
        <end position="1352"/>
    </location>
</feature>
<feature type="compositionally biased region" description="Basic and acidic residues" evidence="1">
    <location>
        <begin position="709"/>
        <end position="731"/>
    </location>
</feature>
<dbReference type="EMBL" id="JAPEUX010000001">
    <property type="protein sequence ID" value="KAJ4359975.1"/>
    <property type="molecule type" value="Genomic_DNA"/>
</dbReference>
<feature type="compositionally biased region" description="Polar residues" evidence="1">
    <location>
        <begin position="345"/>
        <end position="355"/>
    </location>
</feature>
<feature type="region of interest" description="Disordered" evidence="1">
    <location>
        <begin position="953"/>
        <end position="1004"/>
    </location>
</feature>
<feature type="compositionally biased region" description="Low complexity" evidence="1">
    <location>
        <begin position="281"/>
        <end position="291"/>
    </location>
</feature>
<feature type="compositionally biased region" description="Low complexity" evidence="1">
    <location>
        <begin position="356"/>
        <end position="366"/>
    </location>
</feature>
<evidence type="ECO:0000313" key="3">
    <source>
        <dbReference type="Proteomes" id="UP001140513"/>
    </source>
</evidence>
<feature type="compositionally biased region" description="Basic and acidic residues" evidence="1">
    <location>
        <begin position="1087"/>
        <end position="1107"/>
    </location>
</feature>
<feature type="region of interest" description="Disordered" evidence="1">
    <location>
        <begin position="881"/>
        <end position="934"/>
    </location>
</feature>
<dbReference type="OrthoDB" id="2590867at2759"/>
<feature type="compositionally biased region" description="Basic and acidic residues" evidence="1">
    <location>
        <begin position="367"/>
        <end position="386"/>
    </location>
</feature>
<accession>A0A9W9CFY4</accession>
<feature type="compositionally biased region" description="Basic and acidic residues" evidence="1">
    <location>
        <begin position="1222"/>
        <end position="1263"/>
    </location>
</feature>
<name>A0A9W9CFY4_9PLEO</name>
<feature type="compositionally biased region" description="Low complexity" evidence="1">
    <location>
        <begin position="572"/>
        <end position="581"/>
    </location>
</feature>
<feature type="compositionally biased region" description="Basic and acidic residues" evidence="1">
    <location>
        <begin position="257"/>
        <end position="275"/>
    </location>
</feature>
<feature type="region of interest" description="Disordered" evidence="1">
    <location>
        <begin position="627"/>
        <end position="731"/>
    </location>
</feature>
<proteinExistence type="predicted"/>
<feature type="compositionally biased region" description="Basic and acidic residues" evidence="1">
    <location>
        <begin position="1125"/>
        <end position="1166"/>
    </location>
</feature>
<evidence type="ECO:0000313" key="2">
    <source>
        <dbReference type="EMBL" id="KAJ4359975.1"/>
    </source>
</evidence>
<dbReference type="Proteomes" id="UP001140513">
    <property type="component" value="Unassembled WGS sequence"/>
</dbReference>
<feature type="region of interest" description="Disordered" evidence="1">
    <location>
        <begin position="1023"/>
        <end position="1061"/>
    </location>
</feature>
<organism evidence="2 3">
    <name type="scientific">Didymosphaeria variabile</name>
    <dbReference type="NCBI Taxonomy" id="1932322"/>
    <lineage>
        <taxon>Eukaryota</taxon>
        <taxon>Fungi</taxon>
        <taxon>Dikarya</taxon>
        <taxon>Ascomycota</taxon>
        <taxon>Pezizomycotina</taxon>
        <taxon>Dothideomycetes</taxon>
        <taxon>Pleosporomycetidae</taxon>
        <taxon>Pleosporales</taxon>
        <taxon>Massarineae</taxon>
        <taxon>Didymosphaeriaceae</taxon>
        <taxon>Didymosphaeria</taxon>
    </lineage>
</organism>
<feature type="compositionally biased region" description="Basic and acidic residues" evidence="1">
    <location>
        <begin position="768"/>
        <end position="783"/>
    </location>
</feature>
<feature type="compositionally biased region" description="Polar residues" evidence="1">
    <location>
        <begin position="392"/>
        <end position="415"/>
    </location>
</feature>
<dbReference type="PANTHER" id="PTHR39606:SF1">
    <property type="entry name" value="CELL SURFACE PROTEIN"/>
    <property type="match status" value="1"/>
</dbReference>
<feature type="compositionally biased region" description="Polar residues" evidence="1">
    <location>
        <begin position="438"/>
        <end position="454"/>
    </location>
</feature>
<sequence>MEKIKNVLSHGQSKESDAAQGRHDTPTAAEFDRSKTGGLTGEGSHLTGAHQSTQGASGEYHPIYDQFAKGDTPGDSKTTGDAPHFSNTPHVPQATSTSAGDSSAPSATPSLHPNQYRPGPHEDTSTASIKSGVIGFPQGSSDTHAARPNDNLFEQKQREAIGSNQPGAGGDLSGTRARDHESHLGQGAAAGTGALGAGALAEHASRSHPEDPSYSSARQPPHINLQRQESDIPPDSGRSFPLAGGVAHQASQTAKTTNEREPGTKEREAGLHDGQSRQGLAGAAEAASASSVIPQNEGRIEANLQPHSVEQPVPEHHHGRDAAVAGGLGAAGVGAHEAAKRHEAQPSQLTNPSQSANPEALAAARAAVDEHGWTHDHAGHGHKYEGDPCDSTPASPQDGKNSLLFTSGPHSTDTANRIDPKLHIPGGFPSPTPLEESNAPSYIQSKPTTETTPSAFAAEPGLRHTGSLDEPQARSAEQPTSEHHYGRDAAIAGGLGAAGAGAYAAGKHHQTGSSDVGDKSLYNEPNPYTHTKVDPRVDTVPRGGFAEQRYDPVASENRDTRNAALTGGAIGSSQPSTQPSTEQASKGRELSNKEYPLAGQDVNPDSQHHYGRDAALVGAGAATTAGLYASQRDAEPDSGPASSTVGPHKSNVVNVLDPRVQPDPAVQKHHHAAPTVEDPAPSTVGPHKSDVANVMDPRVLPDPQKQKGLSKEEASRLDPKAPEEASKQHHYGRDAAVAGGAGAAGYGAYEAAKSYGEHPSTQPGASMDDQRYDPSVHGAHDPRSTAGTSTSATSPHDQQHHYGRDAAAVGGLGAAGAGMHAANRDHQLEHQRAVPGGLMILLLLLSKPELPRLSTTTVVTPPLSVELEPWVPERMLPLAGMIKPNTPSATQGYQQSSTARGPTAGVSPLDNQRYDPATSTQQASAPQSQHHYGRDAAAVGGAGALGAGAYAATRGHDDHQQNPTSGTHGLDSQRYDPTTSAPQSGMLQDASTQQAGAPQSQHHYGRDAAVVGGAGALGAGAYAATRDRSHPQAQQPSVTQGYQPQDATQVPRPQDPKEDHTKRNAALGTAAGVGAAGAGAYGLSQHDAQKEQERQLKEQQKAFDDQQKASSRRRRRNTPRRRSIKEKEHAKEMEKQQKEHDKLLAAKEKEAQKEREATPEEEGSPKEKKHRFLTFLNKKDKDRTGDSDENSPRASRDSPRHSKEYAAGAAGVGAAGAGAAAYEHEEGRHLAEKKGRNVLHKEPPVGHPAREADPHVGKREHIGIDGPIGDPNLVSGDQQTKPGVYGAHPASDVAGGHHTVTEPHTGLPTNVEKYGDGRGGTDASGTVPGVHEGSGQGSATDWDAIKKGDTVY</sequence>
<gene>
    <name evidence="2" type="ORF">N0V89_000534</name>
</gene>
<feature type="compositionally biased region" description="Low complexity" evidence="1">
    <location>
        <begin position="916"/>
        <end position="929"/>
    </location>
</feature>
<feature type="compositionally biased region" description="Basic and acidic residues" evidence="1">
    <location>
        <begin position="12"/>
        <end position="35"/>
    </location>
</feature>
<dbReference type="GeneID" id="80904064"/>
<dbReference type="RefSeq" id="XP_056076177.1">
    <property type="nucleotide sequence ID" value="XM_056209355.1"/>
</dbReference>
<feature type="compositionally biased region" description="Polar residues" evidence="1">
    <location>
        <begin position="885"/>
        <end position="900"/>
    </location>
</feature>
<protein>
    <submittedName>
        <fullName evidence="2">Uncharacterized protein</fullName>
    </submittedName>
</protein>
<feature type="compositionally biased region" description="Polar residues" evidence="1">
    <location>
        <begin position="975"/>
        <end position="1002"/>
    </location>
</feature>
<feature type="compositionally biased region" description="Low complexity" evidence="1">
    <location>
        <begin position="784"/>
        <end position="794"/>
    </location>
</feature>
<feature type="compositionally biased region" description="Polar residues" evidence="1">
    <location>
        <begin position="75"/>
        <end position="113"/>
    </location>
</feature>